<evidence type="ECO:0000256" key="3">
    <source>
        <dbReference type="ARBA" id="ARBA00012438"/>
    </source>
</evidence>
<dbReference type="GO" id="GO:0000155">
    <property type="term" value="F:phosphorelay sensor kinase activity"/>
    <property type="evidence" value="ECO:0007669"/>
    <property type="project" value="InterPro"/>
</dbReference>
<dbReference type="Pfam" id="PF02518">
    <property type="entry name" value="HATPase_c"/>
    <property type="match status" value="1"/>
</dbReference>
<dbReference type="InterPro" id="IPR050428">
    <property type="entry name" value="TCS_sensor_his_kinase"/>
</dbReference>
<evidence type="ECO:0000256" key="9">
    <source>
        <dbReference type="ARBA" id="ARBA00023012"/>
    </source>
</evidence>
<comment type="catalytic activity">
    <reaction evidence="1">
        <text>ATP + protein L-histidine = ADP + protein N-phospho-L-histidine.</text>
        <dbReference type="EC" id="2.7.13.3"/>
    </reaction>
</comment>
<evidence type="ECO:0000256" key="5">
    <source>
        <dbReference type="ARBA" id="ARBA00022679"/>
    </source>
</evidence>
<dbReference type="OrthoDB" id="9786919at2"/>
<dbReference type="SMART" id="SM00388">
    <property type="entry name" value="HisKA"/>
    <property type="match status" value="1"/>
</dbReference>
<dbReference type="InterPro" id="IPR003660">
    <property type="entry name" value="HAMP_dom"/>
</dbReference>
<evidence type="ECO:0000259" key="14">
    <source>
        <dbReference type="PROSITE" id="PS50885"/>
    </source>
</evidence>
<dbReference type="SMART" id="SM00387">
    <property type="entry name" value="HATPase_c"/>
    <property type="match status" value="1"/>
</dbReference>
<dbReference type="InterPro" id="IPR004358">
    <property type="entry name" value="Sig_transdc_His_kin-like_C"/>
</dbReference>
<comment type="caution">
    <text evidence="15">The sequence shown here is derived from an EMBL/GenBank/DDBJ whole genome shotgun (WGS) entry which is preliminary data.</text>
</comment>
<evidence type="ECO:0000256" key="10">
    <source>
        <dbReference type="ARBA" id="ARBA00023136"/>
    </source>
</evidence>
<dbReference type="EMBL" id="AGUD01000098">
    <property type="protein sequence ID" value="EHN11503.1"/>
    <property type="molecule type" value="Genomic_DNA"/>
</dbReference>
<evidence type="ECO:0000259" key="13">
    <source>
        <dbReference type="PROSITE" id="PS50109"/>
    </source>
</evidence>
<dbReference type="InterPro" id="IPR003661">
    <property type="entry name" value="HisK_dim/P_dom"/>
</dbReference>
<evidence type="ECO:0000313" key="15">
    <source>
        <dbReference type="EMBL" id="EHN11503.1"/>
    </source>
</evidence>
<dbReference type="AlphaFoldDB" id="H0E487"/>
<evidence type="ECO:0000256" key="2">
    <source>
        <dbReference type="ARBA" id="ARBA00004236"/>
    </source>
</evidence>
<evidence type="ECO:0000256" key="12">
    <source>
        <dbReference type="SAM" id="Phobius"/>
    </source>
</evidence>
<comment type="subcellular location">
    <subcellularLocation>
        <location evidence="2">Cell membrane</location>
    </subcellularLocation>
</comment>
<evidence type="ECO:0000256" key="8">
    <source>
        <dbReference type="ARBA" id="ARBA00022989"/>
    </source>
</evidence>
<dbReference type="InterPro" id="IPR003594">
    <property type="entry name" value="HATPase_dom"/>
</dbReference>
<dbReference type="SUPFAM" id="SSF47384">
    <property type="entry name" value="Homodimeric domain of signal transducing histidine kinase"/>
    <property type="match status" value="1"/>
</dbReference>
<organism evidence="15 16">
    <name type="scientific">Patulibacter medicamentivorans</name>
    <dbReference type="NCBI Taxonomy" id="1097667"/>
    <lineage>
        <taxon>Bacteria</taxon>
        <taxon>Bacillati</taxon>
        <taxon>Actinomycetota</taxon>
        <taxon>Thermoleophilia</taxon>
        <taxon>Solirubrobacterales</taxon>
        <taxon>Patulibacteraceae</taxon>
        <taxon>Patulibacter</taxon>
    </lineage>
</organism>
<dbReference type="SUPFAM" id="SSF158472">
    <property type="entry name" value="HAMP domain-like"/>
    <property type="match status" value="1"/>
</dbReference>
<evidence type="ECO:0000256" key="4">
    <source>
        <dbReference type="ARBA" id="ARBA00022553"/>
    </source>
</evidence>
<dbReference type="Pfam" id="PF00672">
    <property type="entry name" value="HAMP"/>
    <property type="match status" value="1"/>
</dbReference>
<dbReference type="InterPro" id="IPR005467">
    <property type="entry name" value="His_kinase_dom"/>
</dbReference>
<dbReference type="Pfam" id="PF00512">
    <property type="entry name" value="HisKA"/>
    <property type="match status" value="1"/>
</dbReference>
<reference evidence="15 16" key="1">
    <citation type="journal article" date="2013" name="Biodegradation">
        <title>Quantitative proteomic analysis of ibuprofen-degrading Patulibacter sp. strain I11.</title>
        <authorList>
            <person name="Almeida B."/>
            <person name="Kjeldal H."/>
            <person name="Lolas I."/>
            <person name="Knudsen A.D."/>
            <person name="Carvalho G."/>
            <person name="Nielsen K.L."/>
            <person name="Barreto Crespo M.T."/>
            <person name="Stensballe A."/>
            <person name="Nielsen J.L."/>
        </authorList>
    </citation>
    <scope>NUCLEOTIDE SEQUENCE [LARGE SCALE GENOMIC DNA]</scope>
    <source>
        <strain evidence="15 16">I11</strain>
    </source>
</reference>
<dbReference type="EC" id="2.7.13.3" evidence="3"/>
<dbReference type="Proteomes" id="UP000005143">
    <property type="component" value="Unassembled WGS sequence"/>
</dbReference>
<keyword evidence="5" id="KW-0808">Transferase</keyword>
<proteinExistence type="predicted"/>
<dbReference type="PROSITE" id="PS50885">
    <property type="entry name" value="HAMP"/>
    <property type="match status" value="1"/>
</dbReference>
<name>H0E487_9ACTN</name>
<feature type="domain" description="Histidine kinase" evidence="13">
    <location>
        <begin position="271"/>
        <end position="484"/>
    </location>
</feature>
<evidence type="ECO:0000256" key="11">
    <source>
        <dbReference type="SAM" id="MobiDB-lite"/>
    </source>
</evidence>
<dbReference type="Gene3D" id="6.10.340.10">
    <property type="match status" value="1"/>
</dbReference>
<dbReference type="SMART" id="SM00304">
    <property type="entry name" value="HAMP"/>
    <property type="match status" value="1"/>
</dbReference>
<dbReference type="CDD" id="cd00082">
    <property type="entry name" value="HisKA"/>
    <property type="match status" value="1"/>
</dbReference>
<keyword evidence="9" id="KW-0902">Two-component regulatory system</keyword>
<keyword evidence="6 12" id="KW-0812">Transmembrane</keyword>
<dbReference type="PRINTS" id="PR00344">
    <property type="entry name" value="BCTRLSENSOR"/>
</dbReference>
<protein>
    <recommendedName>
        <fullName evidence="3">histidine kinase</fullName>
        <ecNumber evidence="3">2.7.13.3</ecNumber>
    </recommendedName>
</protein>
<feature type="domain" description="HAMP" evidence="14">
    <location>
        <begin position="210"/>
        <end position="263"/>
    </location>
</feature>
<dbReference type="InterPro" id="IPR036097">
    <property type="entry name" value="HisK_dim/P_sf"/>
</dbReference>
<feature type="transmembrane region" description="Helical" evidence="12">
    <location>
        <begin position="185"/>
        <end position="210"/>
    </location>
</feature>
<gene>
    <name evidence="15" type="ORF">PAI11_16140</name>
</gene>
<dbReference type="RefSeq" id="WP_007573071.1">
    <property type="nucleotide sequence ID" value="NZ_AGUD01000098.1"/>
</dbReference>
<keyword evidence="7 15" id="KW-0418">Kinase</keyword>
<keyword evidence="8 12" id="KW-1133">Transmembrane helix</keyword>
<feature type="region of interest" description="Disordered" evidence="11">
    <location>
        <begin position="55"/>
        <end position="92"/>
    </location>
</feature>
<keyword evidence="4" id="KW-0597">Phosphoprotein</keyword>
<evidence type="ECO:0000313" key="16">
    <source>
        <dbReference type="Proteomes" id="UP000005143"/>
    </source>
</evidence>
<dbReference type="SUPFAM" id="SSF55874">
    <property type="entry name" value="ATPase domain of HSP90 chaperone/DNA topoisomerase II/histidine kinase"/>
    <property type="match status" value="1"/>
</dbReference>
<dbReference type="Gene3D" id="3.30.565.10">
    <property type="entry name" value="Histidine kinase-like ATPase, C-terminal domain"/>
    <property type="match status" value="1"/>
</dbReference>
<keyword evidence="16" id="KW-1185">Reference proteome</keyword>
<dbReference type="GO" id="GO:0005886">
    <property type="term" value="C:plasma membrane"/>
    <property type="evidence" value="ECO:0007669"/>
    <property type="project" value="UniProtKB-SubCell"/>
</dbReference>
<dbReference type="InterPro" id="IPR036890">
    <property type="entry name" value="HATPase_C_sf"/>
</dbReference>
<dbReference type="PANTHER" id="PTHR45436:SF5">
    <property type="entry name" value="SENSOR HISTIDINE KINASE TRCS"/>
    <property type="match status" value="1"/>
</dbReference>
<dbReference type="Gene3D" id="1.10.287.130">
    <property type="match status" value="1"/>
</dbReference>
<evidence type="ECO:0000256" key="6">
    <source>
        <dbReference type="ARBA" id="ARBA00022692"/>
    </source>
</evidence>
<accession>H0E487</accession>
<feature type="compositionally biased region" description="Low complexity" evidence="11">
    <location>
        <begin position="71"/>
        <end position="88"/>
    </location>
</feature>
<keyword evidence="10 12" id="KW-0472">Membrane</keyword>
<dbReference type="PANTHER" id="PTHR45436">
    <property type="entry name" value="SENSOR HISTIDINE KINASE YKOH"/>
    <property type="match status" value="1"/>
</dbReference>
<evidence type="ECO:0000256" key="7">
    <source>
        <dbReference type="ARBA" id="ARBA00022777"/>
    </source>
</evidence>
<evidence type="ECO:0000256" key="1">
    <source>
        <dbReference type="ARBA" id="ARBA00000085"/>
    </source>
</evidence>
<sequence>MRIGLRGRFVAVLVGVAALTLAVAAVTLLSPLDARLRADAVRTLSSELRDGRGALTPLRAADLRAPSRQASPGPTRGRRSGPPTGLPRDVPLRRAIRSLRRRTLAEIELFDGRGRSLLPGEGGEQDVDRDLIRTALRVPGVHTRTHESRHPPEAVAALAVQLRDGSTVVAQATQSLRSVDNAVDVVARAVVLAGIAGLVGALLVGTLLAGRIVRRLRRLRATALRVARDGPAAEMPSETGTDEVADLSRAFATMQRRLREQEEARKAFVATASHELRTPLSSLRLMLDMLRGDLEAQPPALADARDQAARAETQTERLSTLADQLLQLSRVDAGLPPRTEPVQVDEVVRSVVAEFDVRIADERRDVTLTIDGERWVDGDPGAVAQIVRILVDNALRHARGAPVRVVVGATASAPALRVEDDGPGVPAAQRESIFLRFARGQDAGEGFGLGLAIARELARSMGGELTLDPAAPGARFVLTLPEGAPR</sequence>
<dbReference type="PROSITE" id="PS50109">
    <property type="entry name" value="HIS_KIN"/>
    <property type="match status" value="1"/>
</dbReference>